<name>A0A2N2E9S9_9BACT</name>
<evidence type="ECO:0000313" key="1">
    <source>
        <dbReference type="EMBL" id="PKM91471.1"/>
    </source>
</evidence>
<sequence length="287" mass="33280">MKINPFFDDNTFVAMLIDSIENEPGELNLVLAEYKERGYLRANFRGLSFALKLKSEIPTVICSYENEKYFFENFSEEFRALMAKKNVGFLRLPFVPETLVAKYKELSQGKKVVDELAIEINRINSFEKEMGMIQHSVSSFFEIDSDFAREKILAAVVKAREIGLLGSDSEVAMQIKGFRYQQKNSFFAGKFFPGVFCDLESTLIINGQVHNGMLRFLERLSESNSITLWTGGDIECFQQLLLEYNIFWKLVSKRDFFGAEVEKAFDDEDFHVFYEKYGIKVREFVKI</sequence>
<evidence type="ECO:0000313" key="2">
    <source>
        <dbReference type="Proteomes" id="UP000233517"/>
    </source>
</evidence>
<dbReference type="Proteomes" id="UP000233517">
    <property type="component" value="Unassembled WGS sequence"/>
</dbReference>
<protein>
    <submittedName>
        <fullName evidence="1">Uncharacterized protein</fullName>
    </submittedName>
</protein>
<accession>A0A2N2E9S9</accession>
<dbReference type="AlphaFoldDB" id="A0A2N2E9S9"/>
<proteinExistence type="predicted"/>
<organism evidence="1 2">
    <name type="scientific">Candidatus Falkowbacteria bacterium HGW-Falkowbacteria-1</name>
    <dbReference type="NCBI Taxonomy" id="2013768"/>
    <lineage>
        <taxon>Bacteria</taxon>
        <taxon>Candidatus Falkowiibacteriota</taxon>
    </lineage>
</organism>
<reference evidence="1 2" key="1">
    <citation type="journal article" date="2017" name="ISME J.">
        <title>Potential for microbial H2 and metal transformations associated with novel bacteria and archaea in deep terrestrial subsurface sediments.</title>
        <authorList>
            <person name="Hernsdorf A.W."/>
            <person name="Amano Y."/>
            <person name="Miyakawa K."/>
            <person name="Ise K."/>
            <person name="Suzuki Y."/>
            <person name="Anantharaman K."/>
            <person name="Probst A."/>
            <person name="Burstein D."/>
            <person name="Thomas B.C."/>
            <person name="Banfield J.F."/>
        </authorList>
    </citation>
    <scope>NUCLEOTIDE SEQUENCE [LARGE SCALE GENOMIC DNA]</scope>
    <source>
        <strain evidence="1">HGW-Falkowbacteria-1</strain>
    </source>
</reference>
<gene>
    <name evidence="1" type="ORF">CVU82_02645</name>
</gene>
<dbReference type="EMBL" id="PHAI01000002">
    <property type="protein sequence ID" value="PKM91471.1"/>
    <property type="molecule type" value="Genomic_DNA"/>
</dbReference>
<comment type="caution">
    <text evidence="1">The sequence shown here is derived from an EMBL/GenBank/DDBJ whole genome shotgun (WGS) entry which is preliminary data.</text>
</comment>